<dbReference type="Pfam" id="PF12906">
    <property type="entry name" value="RINGv"/>
    <property type="match status" value="1"/>
</dbReference>
<feature type="transmembrane region" description="Helical" evidence="4">
    <location>
        <begin position="167"/>
        <end position="190"/>
    </location>
</feature>
<keyword evidence="4" id="KW-1133">Transmembrane helix</keyword>
<keyword evidence="1" id="KW-0479">Metal-binding</keyword>
<keyword evidence="4" id="KW-0812">Transmembrane</keyword>
<evidence type="ECO:0000256" key="4">
    <source>
        <dbReference type="SAM" id="Phobius"/>
    </source>
</evidence>
<dbReference type="InterPro" id="IPR011016">
    <property type="entry name" value="Znf_RING-CH"/>
</dbReference>
<accession>A0ABP1CIV0</accession>
<name>A0ABP1CIV0_9APHY</name>
<dbReference type="SUPFAM" id="SSF57850">
    <property type="entry name" value="RING/U-box"/>
    <property type="match status" value="1"/>
</dbReference>
<keyword evidence="4" id="KW-0472">Membrane</keyword>
<dbReference type="PANTHER" id="PTHR46347:SF1">
    <property type="entry name" value="RING_FYVE_PHD ZINC FINGER SUPERFAMILY PROTEIN"/>
    <property type="match status" value="1"/>
</dbReference>
<dbReference type="PROSITE" id="PS51292">
    <property type="entry name" value="ZF_RING_CH"/>
    <property type="match status" value="1"/>
</dbReference>
<dbReference type="InterPro" id="IPR013083">
    <property type="entry name" value="Znf_RING/FYVE/PHD"/>
</dbReference>
<feature type="transmembrane region" description="Helical" evidence="4">
    <location>
        <begin position="78"/>
        <end position="106"/>
    </location>
</feature>
<dbReference type="SMART" id="SM00744">
    <property type="entry name" value="RINGv"/>
    <property type="match status" value="1"/>
</dbReference>
<sequence>MPEAEPAQPPADEKQCRICLDGEDPELGKLIRPCLCKGSISYVHVKCLQMWRNTSPSRSAFYACPQCGYRYHFARTRVVGIATNPVVVGAVSTIVFTMLVICSSYITTFLLYDDDYDSIFITPWSTFRNLVRSTVRVFVDGGLDEKLLTYTTPKYSPSGPPSFLRRFIHRFLLGLPVVGAGALIHMFMSLPISFHWLRWRSRQAGRNSRDFATIVLVALVLIGAARALYKVYQLTEHVVQRMLLRAEEAILEVR</sequence>
<feature type="domain" description="RING-CH-type" evidence="5">
    <location>
        <begin position="8"/>
        <end position="74"/>
    </location>
</feature>
<dbReference type="CDD" id="cd16495">
    <property type="entry name" value="RING_CH-C4HC3_MARCH"/>
    <property type="match status" value="1"/>
</dbReference>
<dbReference type="PANTHER" id="PTHR46347">
    <property type="entry name" value="RING/FYVE/PHD ZINC FINGER SUPERFAMILY PROTEIN"/>
    <property type="match status" value="1"/>
</dbReference>
<dbReference type="EMBL" id="OZ037944">
    <property type="protein sequence ID" value="CAL1695586.1"/>
    <property type="molecule type" value="Genomic_DNA"/>
</dbReference>
<evidence type="ECO:0000313" key="7">
    <source>
        <dbReference type="Proteomes" id="UP001497453"/>
    </source>
</evidence>
<evidence type="ECO:0000259" key="5">
    <source>
        <dbReference type="PROSITE" id="PS51292"/>
    </source>
</evidence>
<dbReference type="Gene3D" id="3.30.40.10">
    <property type="entry name" value="Zinc/RING finger domain, C3HC4 (zinc finger)"/>
    <property type="match status" value="1"/>
</dbReference>
<evidence type="ECO:0000256" key="2">
    <source>
        <dbReference type="ARBA" id="ARBA00022771"/>
    </source>
</evidence>
<keyword evidence="2" id="KW-0863">Zinc-finger</keyword>
<evidence type="ECO:0000256" key="1">
    <source>
        <dbReference type="ARBA" id="ARBA00022723"/>
    </source>
</evidence>
<keyword evidence="3" id="KW-0862">Zinc</keyword>
<evidence type="ECO:0000256" key="3">
    <source>
        <dbReference type="ARBA" id="ARBA00022833"/>
    </source>
</evidence>
<protein>
    <recommendedName>
        <fullName evidence="5">RING-CH-type domain-containing protein</fullName>
    </recommendedName>
</protein>
<evidence type="ECO:0000313" key="6">
    <source>
        <dbReference type="EMBL" id="CAL1695586.1"/>
    </source>
</evidence>
<organism evidence="6 7">
    <name type="scientific">Somion occarium</name>
    <dbReference type="NCBI Taxonomy" id="3059160"/>
    <lineage>
        <taxon>Eukaryota</taxon>
        <taxon>Fungi</taxon>
        <taxon>Dikarya</taxon>
        <taxon>Basidiomycota</taxon>
        <taxon>Agaricomycotina</taxon>
        <taxon>Agaricomycetes</taxon>
        <taxon>Polyporales</taxon>
        <taxon>Cerrenaceae</taxon>
        <taxon>Somion</taxon>
    </lineage>
</organism>
<reference evidence="7" key="1">
    <citation type="submission" date="2024-04" db="EMBL/GenBank/DDBJ databases">
        <authorList>
            <person name="Shaw F."/>
            <person name="Minotto A."/>
        </authorList>
    </citation>
    <scope>NUCLEOTIDE SEQUENCE [LARGE SCALE GENOMIC DNA]</scope>
</reference>
<feature type="transmembrane region" description="Helical" evidence="4">
    <location>
        <begin position="211"/>
        <end position="229"/>
    </location>
</feature>
<keyword evidence="7" id="KW-1185">Reference proteome</keyword>
<proteinExistence type="predicted"/>
<gene>
    <name evidence="6" type="ORF">GFSPODELE1_LOCUS814</name>
</gene>
<dbReference type="Proteomes" id="UP001497453">
    <property type="component" value="Chromosome 1"/>
</dbReference>